<protein>
    <submittedName>
        <fullName evidence="3">Uncharacterized protein</fullName>
    </submittedName>
</protein>
<feature type="compositionally biased region" description="Polar residues" evidence="1">
    <location>
        <begin position="134"/>
        <end position="156"/>
    </location>
</feature>
<dbReference type="OrthoDB" id="5390143at2759"/>
<keyword evidence="4" id="KW-1185">Reference proteome</keyword>
<dbReference type="Proteomes" id="UP000799437">
    <property type="component" value="Unassembled WGS sequence"/>
</dbReference>
<gene>
    <name evidence="3" type="ORF">EJ05DRAFT_537024</name>
</gene>
<feature type="signal peptide" evidence="2">
    <location>
        <begin position="1"/>
        <end position="18"/>
    </location>
</feature>
<dbReference type="GeneID" id="54490409"/>
<dbReference type="AlphaFoldDB" id="A0A6A6WFA2"/>
<organism evidence="3 4">
    <name type="scientific">Pseudovirgaria hyperparasitica</name>
    <dbReference type="NCBI Taxonomy" id="470096"/>
    <lineage>
        <taxon>Eukaryota</taxon>
        <taxon>Fungi</taxon>
        <taxon>Dikarya</taxon>
        <taxon>Ascomycota</taxon>
        <taxon>Pezizomycotina</taxon>
        <taxon>Dothideomycetes</taxon>
        <taxon>Dothideomycetes incertae sedis</taxon>
        <taxon>Acrospermales</taxon>
        <taxon>Acrospermaceae</taxon>
        <taxon>Pseudovirgaria</taxon>
    </lineage>
</organism>
<sequence length="166" mass="18369">MSTIYAIFIAVWITRALCTMQFVNPPPFGEPGDFSSNPTFTLGSTLTIIWKAGEEGKATSLVLYQLATPSGDWVEDMEYLAQGAIGLTRYTWLVGTRKDLQTSNIFYMSLYREGSTTPDANSHYFYLKKNESQPTSTLSFGPTNTSTSRVPQLNTPSPGPKVIDVF</sequence>
<evidence type="ECO:0000256" key="1">
    <source>
        <dbReference type="SAM" id="MobiDB-lite"/>
    </source>
</evidence>
<keyword evidence="2" id="KW-0732">Signal</keyword>
<feature type="chain" id="PRO_5025400877" evidence="2">
    <location>
        <begin position="19"/>
        <end position="166"/>
    </location>
</feature>
<proteinExistence type="predicted"/>
<evidence type="ECO:0000256" key="2">
    <source>
        <dbReference type="SAM" id="SignalP"/>
    </source>
</evidence>
<evidence type="ECO:0000313" key="3">
    <source>
        <dbReference type="EMBL" id="KAF2759791.1"/>
    </source>
</evidence>
<name>A0A6A6WFA2_9PEZI</name>
<reference evidence="3" key="1">
    <citation type="journal article" date="2020" name="Stud. Mycol.">
        <title>101 Dothideomycetes genomes: a test case for predicting lifestyles and emergence of pathogens.</title>
        <authorList>
            <person name="Haridas S."/>
            <person name="Albert R."/>
            <person name="Binder M."/>
            <person name="Bloem J."/>
            <person name="Labutti K."/>
            <person name="Salamov A."/>
            <person name="Andreopoulos B."/>
            <person name="Baker S."/>
            <person name="Barry K."/>
            <person name="Bills G."/>
            <person name="Bluhm B."/>
            <person name="Cannon C."/>
            <person name="Castanera R."/>
            <person name="Culley D."/>
            <person name="Daum C."/>
            <person name="Ezra D."/>
            <person name="Gonzalez J."/>
            <person name="Henrissat B."/>
            <person name="Kuo A."/>
            <person name="Liang C."/>
            <person name="Lipzen A."/>
            <person name="Lutzoni F."/>
            <person name="Magnuson J."/>
            <person name="Mondo S."/>
            <person name="Nolan M."/>
            <person name="Ohm R."/>
            <person name="Pangilinan J."/>
            <person name="Park H.-J."/>
            <person name="Ramirez L."/>
            <person name="Alfaro M."/>
            <person name="Sun H."/>
            <person name="Tritt A."/>
            <person name="Yoshinaga Y."/>
            <person name="Zwiers L.-H."/>
            <person name="Turgeon B."/>
            <person name="Goodwin S."/>
            <person name="Spatafora J."/>
            <person name="Crous P."/>
            <person name="Grigoriev I."/>
        </authorList>
    </citation>
    <scope>NUCLEOTIDE SEQUENCE</scope>
    <source>
        <strain evidence="3">CBS 121739</strain>
    </source>
</reference>
<accession>A0A6A6WFA2</accession>
<dbReference type="RefSeq" id="XP_033602242.1">
    <property type="nucleotide sequence ID" value="XM_033749355.1"/>
</dbReference>
<evidence type="ECO:0000313" key="4">
    <source>
        <dbReference type="Proteomes" id="UP000799437"/>
    </source>
</evidence>
<dbReference type="EMBL" id="ML996569">
    <property type="protein sequence ID" value="KAF2759791.1"/>
    <property type="molecule type" value="Genomic_DNA"/>
</dbReference>
<feature type="region of interest" description="Disordered" evidence="1">
    <location>
        <begin position="134"/>
        <end position="166"/>
    </location>
</feature>